<dbReference type="PANTHER" id="PTHR47157">
    <property type="entry name" value="CHROMODOMAIN-HELICASE-DNA-BINDING PROTEIN 1-LIKE"/>
    <property type="match status" value="1"/>
</dbReference>
<dbReference type="GO" id="GO:0005634">
    <property type="term" value="C:nucleus"/>
    <property type="evidence" value="ECO:0007669"/>
    <property type="project" value="UniProtKB-SubCell"/>
</dbReference>
<reference evidence="10" key="2">
    <citation type="journal article" date="2023" name="Microbiol Resour">
        <title>Decontamination and Annotation of the Draft Genome Sequence of the Oomycete Lagenidium giganteum ARSEF 373.</title>
        <authorList>
            <person name="Morgan W.R."/>
            <person name="Tartar A."/>
        </authorList>
    </citation>
    <scope>NUCLEOTIDE SEQUENCE</scope>
    <source>
        <strain evidence="10">ARSEF 373</strain>
    </source>
</reference>
<dbReference type="CDD" id="cd17919">
    <property type="entry name" value="DEXHc_Snf"/>
    <property type="match status" value="1"/>
</dbReference>
<dbReference type="InterPro" id="IPR038718">
    <property type="entry name" value="SNF2-like_sf"/>
</dbReference>
<dbReference type="GO" id="GO:0003678">
    <property type="term" value="F:DNA helicase activity"/>
    <property type="evidence" value="ECO:0007669"/>
    <property type="project" value="InterPro"/>
</dbReference>
<evidence type="ECO:0000256" key="3">
    <source>
        <dbReference type="ARBA" id="ARBA00022741"/>
    </source>
</evidence>
<evidence type="ECO:0000256" key="5">
    <source>
        <dbReference type="ARBA" id="ARBA00022840"/>
    </source>
</evidence>
<feature type="region of interest" description="Disordered" evidence="7">
    <location>
        <begin position="838"/>
        <end position="885"/>
    </location>
</feature>
<evidence type="ECO:0000259" key="9">
    <source>
        <dbReference type="PROSITE" id="PS51194"/>
    </source>
</evidence>
<gene>
    <name evidence="10" type="ORF">N0F65_010055</name>
</gene>
<evidence type="ECO:0000256" key="6">
    <source>
        <dbReference type="ARBA" id="ARBA00023242"/>
    </source>
</evidence>
<dbReference type="InterPro" id="IPR043472">
    <property type="entry name" value="Macro_dom-like"/>
</dbReference>
<dbReference type="PROSITE" id="PS51194">
    <property type="entry name" value="HELICASE_CTER"/>
    <property type="match status" value="1"/>
</dbReference>
<dbReference type="Pfam" id="PF02441">
    <property type="entry name" value="Flavoprotein"/>
    <property type="match status" value="1"/>
</dbReference>
<dbReference type="InterPro" id="IPR027417">
    <property type="entry name" value="P-loop_NTPase"/>
</dbReference>
<dbReference type="Proteomes" id="UP001146120">
    <property type="component" value="Unassembled WGS sequence"/>
</dbReference>
<dbReference type="Pfam" id="PF00176">
    <property type="entry name" value="SNF2-rel_dom"/>
    <property type="match status" value="1"/>
</dbReference>
<proteinExistence type="inferred from homology"/>
<dbReference type="PANTHER" id="PTHR47157:SF1">
    <property type="entry name" value="CHROMODOMAIN-HELICASE-DNA-BINDING PROTEIN 1-LIKE"/>
    <property type="match status" value="1"/>
</dbReference>
<dbReference type="InterPro" id="IPR036551">
    <property type="entry name" value="Flavin_trans-like"/>
</dbReference>
<dbReference type="GO" id="GO:0005524">
    <property type="term" value="F:ATP binding"/>
    <property type="evidence" value="ECO:0007669"/>
    <property type="project" value="UniProtKB-KW"/>
</dbReference>
<dbReference type="AlphaFoldDB" id="A0AAV2ZHZ1"/>
<comment type="similarity">
    <text evidence="2">Belongs to the SNF2/RAD54 helicase family.</text>
</comment>
<keyword evidence="4" id="KW-0378">Hydrolase</keyword>
<feature type="compositionally biased region" description="Basic and acidic residues" evidence="7">
    <location>
        <begin position="874"/>
        <end position="885"/>
    </location>
</feature>
<dbReference type="SMART" id="SM00490">
    <property type="entry name" value="HELICc"/>
    <property type="match status" value="1"/>
</dbReference>
<protein>
    <submittedName>
        <fullName evidence="10">Uncharacterized protein</fullName>
    </submittedName>
</protein>
<dbReference type="GO" id="GO:0006338">
    <property type="term" value="P:chromatin remodeling"/>
    <property type="evidence" value="ECO:0007669"/>
    <property type="project" value="InterPro"/>
</dbReference>
<dbReference type="SUPFAM" id="SSF52507">
    <property type="entry name" value="Homo-oligomeric flavin-containing Cys decarboxylases, HFCD"/>
    <property type="match status" value="1"/>
</dbReference>
<evidence type="ECO:0000259" key="8">
    <source>
        <dbReference type="PROSITE" id="PS51192"/>
    </source>
</evidence>
<evidence type="ECO:0000256" key="7">
    <source>
        <dbReference type="SAM" id="MobiDB-lite"/>
    </source>
</evidence>
<keyword evidence="3" id="KW-0547">Nucleotide-binding</keyword>
<accession>A0AAV2ZHZ1</accession>
<comment type="subcellular location">
    <subcellularLocation>
        <location evidence="1">Nucleus</location>
    </subcellularLocation>
</comment>
<name>A0AAV2ZHZ1_9STRA</name>
<feature type="domain" description="Helicase C-terminal" evidence="9">
    <location>
        <begin position="581"/>
        <end position="742"/>
    </location>
</feature>
<dbReference type="GO" id="GO:0016787">
    <property type="term" value="F:hydrolase activity"/>
    <property type="evidence" value="ECO:0007669"/>
    <property type="project" value="UniProtKB-KW"/>
</dbReference>
<evidence type="ECO:0000313" key="11">
    <source>
        <dbReference type="Proteomes" id="UP001146120"/>
    </source>
</evidence>
<feature type="compositionally biased region" description="Acidic residues" evidence="7">
    <location>
        <begin position="861"/>
        <end position="873"/>
    </location>
</feature>
<dbReference type="SUPFAM" id="SSF52540">
    <property type="entry name" value="P-loop containing nucleoside triphosphate hydrolases"/>
    <property type="match status" value="2"/>
</dbReference>
<dbReference type="CDD" id="cd18793">
    <property type="entry name" value="SF2_C_SNF"/>
    <property type="match status" value="1"/>
</dbReference>
<dbReference type="InterPro" id="IPR001650">
    <property type="entry name" value="Helicase_C-like"/>
</dbReference>
<dbReference type="PROSITE" id="PS51192">
    <property type="entry name" value="HELICASE_ATP_BIND_1"/>
    <property type="match status" value="1"/>
</dbReference>
<dbReference type="SMART" id="SM00487">
    <property type="entry name" value="DEXDc"/>
    <property type="match status" value="1"/>
</dbReference>
<dbReference type="InterPro" id="IPR000330">
    <property type="entry name" value="SNF2_N"/>
</dbReference>
<evidence type="ECO:0000256" key="1">
    <source>
        <dbReference type="ARBA" id="ARBA00004123"/>
    </source>
</evidence>
<dbReference type="InterPro" id="IPR049730">
    <property type="entry name" value="SNF2/RAD54-like_C"/>
</dbReference>
<feature type="domain" description="Helicase ATP-binding" evidence="8">
    <location>
        <begin position="256"/>
        <end position="430"/>
    </location>
</feature>
<dbReference type="InterPro" id="IPR014001">
    <property type="entry name" value="Helicase_ATP-bd"/>
</dbReference>
<dbReference type="EMBL" id="DAKRPA010000008">
    <property type="protein sequence ID" value="DBA04459.1"/>
    <property type="molecule type" value="Genomic_DNA"/>
</dbReference>
<comment type="caution">
    <text evidence="10">The sequence shown here is derived from an EMBL/GenBank/DDBJ whole genome shotgun (WGS) entry which is preliminary data.</text>
</comment>
<keyword evidence="5" id="KW-0067">ATP-binding</keyword>
<dbReference type="Gene3D" id="3.40.50.10810">
    <property type="entry name" value="Tandem AAA-ATPase domain"/>
    <property type="match status" value="1"/>
</dbReference>
<reference evidence="10" key="1">
    <citation type="submission" date="2022-11" db="EMBL/GenBank/DDBJ databases">
        <authorList>
            <person name="Morgan W.R."/>
            <person name="Tartar A."/>
        </authorList>
    </citation>
    <scope>NUCLEOTIDE SEQUENCE</scope>
    <source>
        <strain evidence="10">ARSEF 373</strain>
    </source>
</reference>
<sequence length="1109" mass="123837">MCSVLLCATGSVATVKVPELAVRLLEIAEVRVVLSQSADFFFGRAKEYNGQAWACFEAAGPCIQVLRDEDEWKVWNVVGDRVVHIELKDWADVMLVAPLSANSLAKLANGLSDNLLTCTARAWNVKKPLIFAPAMNTDMWDHPITAKHLQALSDLGYHMIPPVSKKLACGVIGAFRTDDLAYCCASTNNIDAVCLLGNGGLAAVNDIVAFACIRKLDQRVASSAGSTPWAQFDPPSDILDNVKLHDYQLVGVRWLLERFHQGLNTILGDEMGLGKTLQVISFLASLIAAQPRTQPKLDPRCFLVVAPLSVLPNWTEQFARFAPSIDVFMFAEQKKDRKTTKEAIAAVADDKPAVVVTSYEMLMFDVAFFKSIYWNVMVLDEGHRLKNPKGKLYGIMAADFTKVRKVALTGTPIQNSLQELHALLALLNPDIFTDRKAFEDVFSDVFSAKAQQISLNKGDANATKSERMLKAEEMMTQILSPLLLLRTVQDVNNAFTLPPISETVVHAPMSPMQREYYKEIVARNSDVINQARSGRGSQVTLINVLPQLRKACNHPYMFPGAEPEPFCEGSHLYENSGKLYLLHNILPRLRDEGHCVLLFSQSTAYLDIVQDYLTFEGFSYERIDGSIRGKERWQAIERFRQSPETFVFLISTRSGGVGLNLQRADTVIFMDSDFNPQADLQAVARAYRLGQTKPIHVIKFMCANTVEEIIYRRSLRKIKMADKIRNCARQSDDADENEDDNNDDGSLVDLIQFGLHKLLDDNGDDGVDLTKPMEDDHITRMLARHAVTAPGVDKVTDELEAAGGDVAEDNMYFFEGEDYSKSDQRNDDEKMLQQLAKKALGGSTRTRLSGNRRPRYADDNSVSEDSVDEEQAIADEKERAEQREARRAANLAKKLEMWKKNKYESYAIDDDAADDSTSSTVDFSSTNRLYFKAGDASRPPVGSLGYDACIIVHCVDNSGVWCDRGFFRSLSNLSRQPQRQYEAAARNGDLKLGQAHLIPVEASIDSIPTYVCLLVVQGFQARSKSKKTRTVNGVVVRDGKSSTFRMNALDNALRALGKRALELNASIHMPRIGYGTPQFNWYAVERIIKRRVRDVGLHATVYYYARRAS</sequence>
<dbReference type="Gene3D" id="3.40.50.1950">
    <property type="entry name" value="Flavin prenyltransferase-like"/>
    <property type="match status" value="1"/>
</dbReference>
<dbReference type="SUPFAM" id="SSF52949">
    <property type="entry name" value="Macro domain-like"/>
    <property type="match status" value="1"/>
</dbReference>
<keyword evidence="6" id="KW-0539">Nucleus</keyword>
<keyword evidence="11" id="KW-1185">Reference proteome</keyword>
<organism evidence="10 11">
    <name type="scientific">Lagenidium giganteum</name>
    <dbReference type="NCBI Taxonomy" id="4803"/>
    <lineage>
        <taxon>Eukaryota</taxon>
        <taxon>Sar</taxon>
        <taxon>Stramenopiles</taxon>
        <taxon>Oomycota</taxon>
        <taxon>Peronosporomycetes</taxon>
        <taxon>Pythiales</taxon>
        <taxon>Pythiaceae</taxon>
    </lineage>
</organism>
<dbReference type="GO" id="GO:0006281">
    <property type="term" value="P:DNA repair"/>
    <property type="evidence" value="ECO:0007669"/>
    <property type="project" value="InterPro"/>
</dbReference>
<dbReference type="Pfam" id="PF00271">
    <property type="entry name" value="Helicase_C"/>
    <property type="match status" value="1"/>
</dbReference>
<dbReference type="InterPro" id="IPR031053">
    <property type="entry name" value="ALC1"/>
</dbReference>
<dbReference type="Gene3D" id="3.40.220.10">
    <property type="entry name" value="Leucine Aminopeptidase, subunit E, domain 1"/>
    <property type="match status" value="1"/>
</dbReference>
<evidence type="ECO:0000313" key="10">
    <source>
        <dbReference type="EMBL" id="DBA04459.1"/>
    </source>
</evidence>
<evidence type="ECO:0000256" key="2">
    <source>
        <dbReference type="ARBA" id="ARBA00007025"/>
    </source>
</evidence>
<evidence type="ECO:0000256" key="4">
    <source>
        <dbReference type="ARBA" id="ARBA00022801"/>
    </source>
</evidence>
<dbReference type="InterPro" id="IPR003382">
    <property type="entry name" value="Flavoprotein"/>
</dbReference>
<dbReference type="Gene3D" id="3.40.50.300">
    <property type="entry name" value="P-loop containing nucleotide triphosphate hydrolases"/>
    <property type="match status" value="1"/>
</dbReference>